<gene>
    <name evidence="4" type="ORF">NQ315_017440</name>
</gene>
<dbReference type="EMBL" id="JANEYG010000065">
    <property type="protein sequence ID" value="KAJ8914730.1"/>
    <property type="molecule type" value="Genomic_DNA"/>
</dbReference>
<sequence>MSDTESDVPSDIVEAAQRALSTLIPTKSKLRLDAAYTKFTTWCEDKKRFPLHAFVKKNFSPSLYLEPFLRYGRQPFLFAHPVALIIGIAGACRKSELTFLRVENVTDQGQYMKVTIPNTKTKIFREFAITSEGIEGLNFIEIVRKYISVRPPTLKNDRFFVKYSDGKCGLQPVGINTFGNLPKKIAHFLKLPNAGLYTSHCFRIRRSSTTLLADSGADILKIKQHGGWKSNTVAEGYIENSIENKQRIASRSLGETSSMENTQINATAKTSLSVGMLMLNKG</sequence>
<dbReference type="CDD" id="cd00397">
    <property type="entry name" value="DNA_BRE_C"/>
    <property type="match status" value="1"/>
</dbReference>
<dbReference type="GO" id="GO:0015074">
    <property type="term" value="P:DNA integration"/>
    <property type="evidence" value="ECO:0007669"/>
    <property type="project" value="InterPro"/>
</dbReference>
<comment type="caution">
    <text evidence="4">The sequence shown here is derived from an EMBL/GenBank/DDBJ whole genome shotgun (WGS) entry which is preliminary data.</text>
</comment>
<feature type="domain" description="Tyr recombinase" evidence="3">
    <location>
        <begin position="54"/>
        <end position="250"/>
    </location>
</feature>
<evidence type="ECO:0000313" key="5">
    <source>
        <dbReference type="Proteomes" id="UP001159042"/>
    </source>
</evidence>
<dbReference type="Proteomes" id="UP001159042">
    <property type="component" value="Unassembled WGS sequence"/>
</dbReference>
<protein>
    <recommendedName>
        <fullName evidence="3">Tyr recombinase domain-containing protein</fullName>
    </recommendedName>
</protein>
<keyword evidence="1" id="KW-0238">DNA-binding</keyword>
<evidence type="ECO:0000259" key="3">
    <source>
        <dbReference type="PROSITE" id="PS51898"/>
    </source>
</evidence>
<evidence type="ECO:0000256" key="2">
    <source>
        <dbReference type="ARBA" id="ARBA00023172"/>
    </source>
</evidence>
<accession>A0AAV8VKN8</accession>
<dbReference type="PANTHER" id="PTHR30349">
    <property type="entry name" value="PHAGE INTEGRASE-RELATED"/>
    <property type="match status" value="1"/>
</dbReference>
<organism evidence="4 5">
    <name type="scientific">Exocentrus adspersus</name>
    <dbReference type="NCBI Taxonomy" id="1586481"/>
    <lineage>
        <taxon>Eukaryota</taxon>
        <taxon>Metazoa</taxon>
        <taxon>Ecdysozoa</taxon>
        <taxon>Arthropoda</taxon>
        <taxon>Hexapoda</taxon>
        <taxon>Insecta</taxon>
        <taxon>Pterygota</taxon>
        <taxon>Neoptera</taxon>
        <taxon>Endopterygota</taxon>
        <taxon>Coleoptera</taxon>
        <taxon>Polyphaga</taxon>
        <taxon>Cucujiformia</taxon>
        <taxon>Chrysomeloidea</taxon>
        <taxon>Cerambycidae</taxon>
        <taxon>Lamiinae</taxon>
        <taxon>Acanthocinini</taxon>
        <taxon>Exocentrus</taxon>
    </lineage>
</organism>
<evidence type="ECO:0000256" key="1">
    <source>
        <dbReference type="ARBA" id="ARBA00023125"/>
    </source>
</evidence>
<dbReference type="Gene3D" id="1.10.443.10">
    <property type="entry name" value="Intergrase catalytic core"/>
    <property type="match status" value="1"/>
</dbReference>
<keyword evidence="5" id="KW-1185">Reference proteome</keyword>
<dbReference type="SUPFAM" id="SSF56349">
    <property type="entry name" value="DNA breaking-rejoining enzymes"/>
    <property type="match status" value="1"/>
</dbReference>
<dbReference type="InterPro" id="IPR050090">
    <property type="entry name" value="Tyrosine_recombinase_XerCD"/>
</dbReference>
<dbReference type="InterPro" id="IPR013762">
    <property type="entry name" value="Integrase-like_cat_sf"/>
</dbReference>
<dbReference type="InterPro" id="IPR002104">
    <property type="entry name" value="Integrase_catalytic"/>
</dbReference>
<name>A0AAV8VKN8_9CUCU</name>
<dbReference type="InterPro" id="IPR011010">
    <property type="entry name" value="DNA_brk_join_enz"/>
</dbReference>
<evidence type="ECO:0000313" key="4">
    <source>
        <dbReference type="EMBL" id="KAJ8914730.1"/>
    </source>
</evidence>
<proteinExistence type="predicted"/>
<reference evidence="4 5" key="1">
    <citation type="journal article" date="2023" name="Insect Mol. Biol.">
        <title>Genome sequencing provides insights into the evolution of gene families encoding plant cell wall-degrading enzymes in longhorned beetles.</title>
        <authorList>
            <person name="Shin N.R."/>
            <person name="Okamura Y."/>
            <person name="Kirsch R."/>
            <person name="Pauchet Y."/>
        </authorList>
    </citation>
    <scope>NUCLEOTIDE SEQUENCE [LARGE SCALE GENOMIC DNA]</scope>
    <source>
        <strain evidence="4">EAD_L_NR</strain>
    </source>
</reference>
<dbReference type="GO" id="GO:0006310">
    <property type="term" value="P:DNA recombination"/>
    <property type="evidence" value="ECO:0007669"/>
    <property type="project" value="UniProtKB-KW"/>
</dbReference>
<dbReference type="PROSITE" id="PS51898">
    <property type="entry name" value="TYR_RECOMBINASE"/>
    <property type="match status" value="1"/>
</dbReference>
<dbReference type="PANTHER" id="PTHR30349:SF41">
    <property type="entry name" value="INTEGRASE_RECOMBINASE PROTEIN MJ0367-RELATED"/>
    <property type="match status" value="1"/>
</dbReference>
<dbReference type="AlphaFoldDB" id="A0AAV8VKN8"/>
<dbReference type="GO" id="GO:0003677">
    <property type="term" value="F:DNA binding"/>
    <property type="evidence" value="ECO:0007669"/>
    <property type="project" value="UniProtKB-KW"/>
</dbReference>
<keyword evidence="2" id="KW-0233">DNA recombination</keyword>